<evidence type="ECO:0000256" key="2">
    <source>
        <dbReference type="ARBA" id="ARBA00022553"/>
    </source>
</evidence>
<sequence>ELGKNLKVKETELEMLRQTVAGMIENSVPETPTSVTQKLDQLQDSWSHLDTEVNQVQSILTSRQQLWALYQDSYQQVNGNIVRARYSLEHCTPLYSSLESVKIQLESLQALQVTLEGGEESWRKFQEVSQRLKQECCPALAQQLEKRCEDTHSGYEPASVPTTAAHPVLPSVHAFSKSYCPLAT</sequence>
<dbReference type="AlphaFoldDB" id="A0A401REV8"/>
<evidence type="ECO:0000256" key="4">
    <source>
        <dbReference type="ARBA" id="ARBA00023136"/>
    </source>
</evidence>
<dbReference type="PANTHER" id="PTHR14514">
    <property type="entry name" value="PKA ANCHORING PROTEIN"/>
    <property type="match status" value="1"/>
</dbReference>
<keyword evidence="6" id="KW-1185">Reference proteome</keyword>
<keyword evidence="4" id="KW-0472">Membrane</keyword>
<keyword evidence="2" id="KW-0597">Phosphoprotein</keyword>
<dbReference type="Proteomes" id="UP000287033">
    <property type="component" value="Unassembled WGS sequence"/>
</dbReference>
<evidence type="ECO:0000256" key="1">
    <source>
        <dbReference type="ARBA" id="ARBA00004308"/>
    </source>
</evidence>
<evidence type="ECO:0000256" key="3">
    <source>
        <dbReference type="ARBA" id="ARBA00022737"/>
    </source>
</evidence>
<name>A0A401REV8_CHIPU</name>
<feature type="non-terminal residue" evidence="5">
    <location>
        <position position="1"/>
    </location>
</feature>
<organism evidence="5 6">
    <name type="scientific">Chiloscyllium punctatum</name>
    <name type="common">Brownbanded bambooshark</name>
    <name type="synonym">Hemiscyllium punctatum</name>
    <dbReference type="NCBI Taxonomy" id="137246"/>
    <lineage>
        <taxon>Eukaryota</taxon>
        <taxon>Metazoa</taxon>
        <taxon>Chordata</taxon>
        <taxon>Craniata</taxon>
        <taxon>Vertebrata</taxon>
        <taxon>Chondrichthyes</taxon>
        <taxon>Elasmobranchii</taxon>
        <taxon>Galeomorphii</taxon>
        <taxon>Galeoidea</taxon>
        <taxon>Orectolobiformes</taxon>
        <taxon>Hemiscylliidae</taxon>
        <taxon>Chiloscyllium</taxon>
    </lineage>
</organism>
<accession>A0A401REV8</accession>
<dbReference type="OrthoDB" id="8942860at2759"/>
<gene>
    <name evidence="5" type="ORF">chiPu_0022596</name>
</gene>
<reference evidence="5 6" key="1">
    <citation type="journal article" date="2018" name="Nat. Ecol. Evol.">
        <title>Shark genomes provide insights into elasmobranch evolution and the origin of vertebrates.</title>
        <authorList>
            <person name="Hara Y"/>
            <person name="Yamaguchi K"/>
            <person name="Onimaru K"/>
            <person name="Kadota M"/>
            <person name="Koyanagi M"/>
            <person name="Keeley SD"/>
            <person name="Tatsumi K"/>
            <person name="Tanaka K"/>
            <person name="Motone F"/>
            <person name="Kageyama Y"/>
            <person name="Nozu R"/>
            <person name="Adachi N"/>
            <person name="Nishimura O"/>
            <person name="Nakagawa R"/>
            <person name="Tanegashima C"/>
            <person name="Kiyatake I"/>
            <person name="Matsumoto R"/>
            <person name="Murakumo K"/>
            <person name="Nishida K"/>
            <person name="Terakita A"/>
            <person name="Kuratani S"/>
            <person name="Sato K"/>
            <person name="Hyodo S Kuraku.S."/>
        </authorList>
    </citation>
    <scope>NUCLEOTIDE SEQUENCE [LARGE SCALE GENOMIC DNA]</scope>
</reference>
<proteinExistence type="predicted"/>
<keyword evidence="3" id="KW-0677">Repeat</keyword>
<evidence type="ECO:0008006" key="7">
    <source>
        <dbReference type="Google" id="ProtNLM"/>
    </source>
</evidence>
<evidence type="ECO:0000313" key="6">
    <source>
        <dbReference type="Proteomes" id="UP000287033"/>
    </source>
</evidence>
<evidence type="ECO:0000313" key="5">
    <source>
        <dbReference type="EMBL" id="GCC16688.1"/>
    </source>
</evidence>
<dbReference type="SUPFAM" id="SSF46966">
    <property type="entry name" value="Spectrin repeat"/>
    <property type="match status" value="1"/>
</dbReference>
<comment type="caution">
    <text evidence="5">The sequence shown here is derived from an EMBL/GenBank/DDBJ whole genome shotgun (WGS) entry which is preliminary data.</text>
</comment>
<protein>
    <recommendedName>
        <fullName evidence="7">KASH domain-containing protein</fullName>
    </recommendedName>
</protein>
<dbReference type="Gene3D" id="1.20.58.60">
    <property type="match status" value="1"/>
</dbReference>
<comment type="subcellular location">
    <subcellularLocation>
        <location evidence="1">Endomembrane system</location>
    </subcellularLocation>
</comment>
<dbReference type="PANTHER" id="PTHR14514:SF7">
    <property type="entry name" value="KASH DOMAIN-CONTAINING PROTEIN"/>
    <property type="match status" value="1"/>
</dbReference>
<dbReference type="STRING" id="137246.A0A401REV8"/>
<dbReference type="EMBL" id="BEZZ01009151">
    <property type="protein sequence ID" value="GCC16688.1"/>
    <property type="molecule type" value="Genomic_DNA"/>
</dbReference>